<name>A0ABQ6FQ59_9CHLR</name>
<accession>A0ABQ6FQ59</accession>
<evidence type="ECO:0000313" key="3">
    <source>
        <dbReference type="Proteomes" id="UP001344906"/>
    </source>
</evidence>
<sequence length="908" mass="98591">MRISHMSWLTTVSTQKKVVYSCIGICILILISFAFYHLSLPPSPSHSVNVSSKPTITIDAGFEDTYRSGYWTPVRVTIDNSGPAFQGNLSVQTFSGGAHQQRIDMLSPWSFEEAVTLAQGAQKQLTIYAPHYTGNLITRGFLATLRNELGQTVSIQSSKQGYEVQPGDTLVGVLSDNEDLEAQLTRITLINQSGSLNVSRLDAQTMPTIETALENFDVLILDNFATNTLNAQQLTMLQTWVNRGGTLIEVGGLNWQRTLSPLPSHLLPVDVHGLDLLPTGTHLQSFNGNTIVPATSDIPPSQPTISAAQLARQEVFSNVQTVLSSAQTPLIVQAHQGSGAIYYLAFDPAAPPLDSWSTSANIWQMIMQRALGDRLLISSGAQSYDDGPGQILTRGGLVSFLNPGMSSTTGVLTFLLVGYLLFLGPVRMWYIRKRPGAQMYNGRIILSSILIFSVLAFSVAGYEKEVGVTNNSVSVLQVNQDGTAGHITTYMSVLAPNQGDLRMQIPGENLSEPIDIQYLDHNSAINTSQMPPGGIPTKVTYNPDNTSLTLNNSNLWSVDPIVSEQDLQLQGQLLGDLTVRDNHVLGSVRNNLRTALSDAYVLFPHTFISLGHINAGQTRNFDVQLHATQPVSEQTLADQIAHQAGLPGQYFPFLQKAQPQTELQKHIALLSALSGVGYNYTACEGSCMTHAITGKNTIYVTGGQIPDPNVKNDYDPLLISGTQATFMAWADQSLSEQPLPTVNNQTPQGQHTMFVQMPLKIRYSGLVTIPQDSVTGNVVDIASFDAGAILPGSYTLTSGNVKFELDLPDAPRLYIGALKITIPNLITHPSGPGSGITTNNNNIMAKIYNWHTQKWERMRTNANDAFTTNQPATYTGPNGRILVQVGSRNATQIYFGKPTLSINGNAIP</sequence>
<keyword evidence="1" id="KW-0812">Transmembrane</keyword>
<proteinExistence type="predicted"/>
<dbReference type="InterPro" id="IPR029062">
    <property type="entry name" value="Class_I_gatase-like"/>
</dbReference>
<dbReference type="Gene3D" id="3.40.50.880">
    <property type="match status" value="1"/>
</dbReference>
<keyword evidence="1" id="KW-1133">Transmembrane helix</keyword>
<organism evidence="2 3">
    <name type="scientific">Dictyobacter halimunensis</name>
    <dbReference type="NCBI Taxonomy" id="3026934"/>
    <lineage>
        <taxon>Bacteria</taxon>
        <taxon>Bacillati</taxon>
        <taxon>Chloroflexota</taxon>
        <taxon>Ktedonobacteria</taxon>
        <taxon>Ktedonobacterales</taxon>
        <taxon>Dictyobacteraceae</taxon>
        <taxon>Dictyobacter</taxon>
    </lineage>
</organism>
<dbReference type="EMBL" id="BSRI01000002">
    <property type="protein sequence ID" value="GLV56407.1"/>
    <property type="molecule type" value="Genomic_DNA"/>
</dbReference>
<feature type="transmembrane region" description="Helical" evidence="1">
    <location>
        <begin position="18"/>
        <end position="38"/>
    </location>
</feature>
<dbReference type="Proteomes" id="UP001344906">
    <property type="component" value="Unassembled WGS sequence"/>
</dbReference>
<protein>
    <submittedName>
        <fullName evidence="2">Uncharacterized protein</fullName>
    </submittedName>
</protein>
<gene>
    <name evidence="2" type="ORF">KDH_32480</name>
</gene>
<comment type="caution">
    <text evidence="2">The sequence shown here is derived from an EMBL/GenBank/DDBJ whole genome shotgun (WGS) entry which is preliminary data.</text>
</comment>
<dbReference type="SUPFAM" id="SSF52317">
    <property type="entry name" value="Class I glutamine amidotransferase-like"/>
    <property type="match status" value="1"/>
</dbReference>
<keyword evidence="1" id="KW-0472">Membrane</keyword>
<reference evidence="2 3" key="1">
    <citation type="submission" date="2023-02" db="EMBL/GenBank/DDBJ databases">
        <title>Dictyobacter halimunensis sp. nov., a new member of the class Ktedonobacteria from forest soil in a geothermal area.</title>
        <authorList>
            <person name="Rachmania M.K."/>
            <person name="Ningsih F."/>
            <person name="Sakai Y."/>
            <person name="Yabe S."/>
            <person name="Yokota A."/>
            <person name="Sjamsuridzal W."/>
        </authorList>
    </citation>
    <scope>NUCLEOTIDE SEQUENCE [LARGE SCALE GENOMIC DNA]</scope>
    <source>
        <strain evidence="2 3">S3.2.2.5</strain>
    </source>
</reference>
<dbReference type="RefSeq" id="WP_338251676.1">
    <property type="nucleotide sequence ID" value="NZ_BSRI01000002.1"/>
</dbReference>
<evidence type="ECO:0000256" key="1">
    <source>
        <dbReference type="SAM" id="Phobius"/>
    </source>
</evidence>
<feature type="transmembrane region" description="Helical" evidence="1">
    <location>
        <begin position="442"/>
        <end position="462"/>
    </location>
</feature>
<keyword evidence="3" id="KW-1185">Reference proteome</keyword>
<evidence type="ECO:0000313" key="2">
    <source>
        <dbReference type="EMBL" id="GLV56407.1"/>
    </source>
</evidence>
<feature type="transmembrane region" description="Helical" evidence="1">
    <location>
        <begin position="411"/>
        <end position="430"/>
    </location>
</feature>